<gene>
    <name evidence="2" type="ORF">CRG98_014548</name>
</gene>
<dbReference type="SUPFAM" id="SSF57756">
    <property type="entry name" value="Retrovirus zinc finger-like domains"/>
    <property type="match status" value="1"/>
</dbReference>
<dbReference type="GO" id="GO:0003676">
    <property type="term" value="F:nucleic acid binding"/>
    <property type="evidence" value="ECO:0007669"/>
    <property type="project" value="InterPro"/>
</dbReference>
<dbReference type="AlphaFoldDB" id="A0A2I0K966"/>
<accession>A0A2I0K966</accession>
<dbReference type="GO" id="GO:0008270">
    <property type="term" value="F:zinc ion binding"/>
    <property type="evidence" value="ECO:0007669"/>
    <property type="project" value="InterPro"/>
</dbReference>
<proteinExistence type="predicted"/>
<dbReference type="Proteomes" id="UP000233551">
    <property type="component" value="Unassembled WGS sequence"/>
</dbReference>
<reference evidence="2 3" key="1">
    <citation type="submission" date="2017-11" db="EMBL/GenBank/DDBJ databases">
        <title>De-novo sequencing of pomegranate (Punica granatum L.) genome.</title>
        <authorList>
            <person name="Akparov Z."/>
            <person name="Amiraslanov A."/>
            <person name="Hajiyeva S."/>
            <person name="Abbasov M."/>
            <person name="Kaur K."/>
            <person name="Hamwieh A."/>
            <person name="Solovyev V."/>
            <person name="Salamov A."/>
            <person name="Braich B."/>
            <person name="Kosarev P."/>
            <person name="Mahmoud A."/>
            <person name="Hajiyev E."/>
            <person name="Babayeva S."/>
            <person name="Izzatullayeva V."/>
            <person name="Mammadov A."/>
            <person name="Mammadov A."/>
            <person name="Sharifova S."/>
            <person name="Ojaghi J."/>
            <person name="Eynullazada K."/>
            <person name="Bayramov B."/>
            <person name="Abdulazimova A."/>
            <person name="Shahmuradov I."/>
        </authorList>
    </citation>
    <scope>NUCLEOTIDE SEQUENCE [LARGE SCALE GENOMIC DNA]</scope>
    <source>
        <strain evidence="3">cv. AG2017</strain>
        <tissue evidence="2">Leaf</tissue>
    </source>
</reference>
<evidence type="ECO:0000313" key="2">
    <source>
        <dbReference type="EMBL" id="PKI65079.1"/>
    </source>
</evidence>
<feature type="compositionally biased region" description="Basic and acidic residues" evidence="1">
    <location>
        <begin position="15"/>
        <end position="28"/>
    </location>
</feature>
<feature type="region of interest" description="Disordered" evidence="1">
    <location>
        <begin position="84"/>
        <end position="117"/>
    </location>
</feature>
<dbReference type="Gene3D" id="4.10.60.10">
    <property type="entry name" value="Zinc finger, CCHC-type"/>
    <property type="match status" value="1"/>
</dbReference>
<keyword evidence="3" id="KW-1185">Reference proteome</keyword>
<protein>
    <recommendedName>
        <fullName evidence="4">CCHC-type domain-containing protein</fullName>
    </recommendedName>
</protein>
<sequence length="244" mass="27281">MAGSDDCNPGLEWLEEGRDGNKPEKMEQSKWDELHERALSALQLCLMNNALEELSYKTFRETLIYGRDNLTFEDVKGSLLSKDKLDNKLGSSSRPDEQASGLVARGRQQSTGLGQNRLRSKLRNKDKFCRYCKKKGHFVAECYKLKNKLRKGVCRSRQLSVLSGEPVTTLVLGAEDSGRVTVRAVSGESPRDWMRSKTVGQSSLGWTKWNLRGTNGSNGGAGRGEMLGIVELELELRQKKPLSQ</sequence>
<feature type="region of interest" description="Disordered" evidence="1">
    <location>
        <begin position="1"/>
        <end position="28"/>
    </location>
</feature>
<comment type="caution">
    <text evidence="2">The sequence shown here is derived from an EMBL/GenBank/DDBJ whole genome shotgun (WGS) entry which is preliminary data.</text>
</comment>
<dbReference type="InterPro" id="IPR036875">
    <property type="entry name" value="Znf_CCHC_sf"/>
</dbReference>
<dbReference type="EMBL" id="PGOL01000770">
    <property type="protein sequence ID" value="PKI65079.1"/>
    <property type="molecule type" value="Genomic_DNA"/>
</dbReference>
<evidence type="ECO:0000256" key="1">
    <source>
        <dbReference type="SAM" id="MobiDB-lite"/>
    </source>
</evidence>
<name>A0A2I0K966_PUNGR</name>
<evidence type="ECO:0000313" key="3">
    <source>
        <dbReference type="Proteomes" id="UP000233551"/>
    </source>
</evidence>
<organism evidence="2 3">
    <name type="scientific">Punica granatum</name>
    <name type="common">Pomegranate</name>
    <dbReference type="NCBI Taxonomy" id="22663"/>
    <lineage>
        <taxon>Eukaryota</taxon>
        <taxon>Viridiplantae</taxon>
        <taxon>Streptophyta</taxon>
        <taxon>Embryophyta</taxon>
        <taxon>Tracheophyta</taxon>
        <taxon>Spermatophyta</taxon>
        <taxon>Magnoliopsida</taxon>
        <taxon>eudicotyledons</taxon>
        <taxon>Gunneridae</taxon>
        <taxon>Pentapetalae</taxon>
        <taxon>rosids</taxon>
        <taxon>malvids</taxon>
        <taxon>Myrtales</taxon>
        <taxon>Lythraceae</taxon>
        <taxon>Punica</taxon>
    </lineage>
</organism>
<evidence type="ECO:0008006" key="4">
    <source>
        <dbReference type="Google" id="ProtNLM"/>
    </source>
</evidence>